<gene>
    <name evidence="3" type="ORF">B1B_14822</name>
</gene>
<dbReference type="PANTHER" id="PTHR11986">
    <property type="entry name" value="AMINOTRANSFERASE CLASS III"/>
    <property type="match status" value="1"/>
</dbReference>
<evidence type="ECO:0000313" key="3">
    <source>
        <dbReference type="EMBL" id="EQD40710.1"/>
    </source>
</evidence>
<dbReference type="GO" id="GO:0042802">
    <property type="term" value="F:identical protein binding"/>
    <property type="evidence" value="ECO:0007669"/>
    <property type="project" value="TreeGrafter"/>
</dbReference>
<dbReference type="GO" id="GO:0030170">
    <property type="term" value="F:pyridoxal phosphate binding"/>
    <property type="evidence" value="ECO:0007669"/>
    <property type="project" value="InterPro"/>
</dbReference>
<name>T1AFM0_9ZZZZ</name>
<keyword evidence="3" id="KW-0413">Isomerase</keyword>
<dbReference type="AlphaFoldDB" id="T1AFM0"/>
<organism evidence="3">
    <name type="scientific">mine drainage metagenome</name>
    <dbReference type="NCBI Taxonomy" id="410659"/>
    <lineage>
        <taxon>unclassified sequences</taxon>
        <taxon>metagenomes</taxon>
        <taxon>ecological metagenomes</taxon>
    </lineage>
</organism>
<proteinExistence type="inferred from homology"/>
<evidence type="ECO:0000256" key="1">
    <source>
        <dbReference type="ARBA" id="ARBA00001933"/>
    </source>
</evidence>
<dbReference type="SUPFAM" id="SSF53383">
    <property type="entry name" value="PLP-dependent transferases"/>
    <property type="match status" value="1"/>
</dbReference>
<dbReference type="Pfam" id="PF00202">
    <property type="entry name" value="Aminotran_3"/>
    <property type="match status" value="1"/>
</dbReference>
<dbReference type="InterPro" id="IPR050103">
    <property type="entry name" value="Class-III_PLP-dep_AT"/>
</dbReference>
<feature type="non-terminal residue" evidence="3">
    <location>
        <position position="176"/>
    </location>
</feature>
<reference evidence="3" key="2">
    <citation type="journal article" date="2014" name="ISME J.">
        <title>Microbial stratification in low pH oxic and suboxic macroscopic growths along an acid mine drainage.</title>
        <authorList>
            <person name="Mendez-Garcia C."/>
            <person name="Mesa V."/>
            <person name="Sprenger R.R."/>
            <person name="Richter M."/>
            <person name="Diez M.S."/>
            <person name="Solano J."/>
            <person name="Bargiela R."/>
            <person name="Golyshina O.V."/>
            <person name="Manteca A."/>
            <person name="Ramos J.L."/>
            <person name="Gallego J.R."/>
            <person name="Llorente I."/>
            <person name="Martins Dos Santos V.A."/>
            <person name="Jensen O.N."/>
            <person name="Pelaez A.I."/>
            <person name="Sanchez J."/>
            <person name="Ferrer M."/>
        </authorList>
    </citation>
    <scope>NUCLEOTIDE SEQUENCE</scope>
</reference>
<protein>
    <submittedName>
        <fullName evidence="3">Aminotransferase class-III</fullName>
        <ecNumber evidence="3">5.4.3.8</ecNumber>
    </submittedName>
</protein>
<dbReference type="PANTHER" id="PTHR11986:SF58">
    <property type="entry name" value="LEUCINE_METHIONINE RACEMASE"/>
    <property type="match status" value="1"/>
</dbReference>
<dbReference type="EMBL" id="AUZY01009846">
    <property type="protein sequence ID" value="EQD40710.1"/>
    <property type="molecule type" value="Genomic_DNA"/>
</dbReference>
<comment type="cofactor">
    <cofactor evidence="1">
        <name>pyridoxal 5'-phosphate</name>
        <dbReference type="ChEBI" id="CHEBI:597326"/>
    </cofactor>
</comment>
<dbReference type="Gene3D" id="3.40.640.10">
    <property type="entry name" value="Type I PLP-dependent aspartate aminotransferase-like (Major domain)"/>
    <property type="match status" value="1"/>
</dbReference>
<comment type="caution">
    <text evidence="3">The sequence shown here is derived from an EMBL/GenBank/DDBJ whole genome shotgun (WGS) entry which is preliminary data.</text>
</comment>
<dbReference type="GO" id="GO:0008483">
    <property type="term" value="F:transaminase activity"/>
    <property type="evidence" value="ECO:0007669"/>
    <property type="project" value="UniProtKB-KW"/>
</dbReference>
<dbReference type="InterPro" id="IPR015421">
    <property type="entry name" value="PyrdxlP-dep_Trfase_major"/>
</dbReference>
<dbReference type="InterPro" id="IPR005814">
    <property type="entry name" value="Aminotrans_3"/>
</dbReference>
<sequence length="176" mass="19756">SVYNFGDNANSTVRNAIKAQVDKLMHNAFTDFHSELPVSYAELLMELMPEGFGKVFYSNSGTEANEAAVKFSQIFTKRQYMLAFYNSFHGRTKGSLALTASKSIQRAHFGPFPATVHVPFPYCYRCPLKQKYPDCGFACIDYIKKYPLSKEVDPIEISALIFEPIQGEGGYIVPPL</sequence>
<keyword evidence="3" id="KW-0808">Transferase</keyword>
<dbReference type="GO" id="GO:0042286">
    <property type="term" value="F:glutamate-1-semialdehyde 2,1-aminomutase activity"/>
    <property type="evidence" value="ECO:0007669"/>
    <property type="project" value="UniProtKB-EC"/>
</dbReference>
<keyword evidence="3" id="KW-0032">Aminotransferase</keyword>
<dbReference type="EC" id="5.4.3.8" evidence="3"/>
<evidence type="ECO:0000256" key="2">
    <source>
        <dbReference type="ARBA" id="ARBA00008954"/>
    </source>
</evidence>
<comment type="similarity">
    <text evidence="2">Belongs to the class-III pyridoxal-phosphate-dependent aminotransferase family.</text>
</comment>
<dbReference type="InterPro" id="IPR015424">
    <property type="entry name" value="PyrdxlP-dep_Trfase"/>
</dbReference>
<reference evidence="3" key="1">
    <citation type="submission" date="2013-08" db="EMBL/GenBank/DDBJ databases">
        <authorList>
            <person name="Mendez C."/>
            <person name="Richter M."/>
            <person name="Ferrer M."/>
            <person name="Sanchez J."/>
        </authorList>
    </citation>
    <scope>NUCLEOTIDE SEQUENCE</scope>
</reference>
<accession>T1AFM0</accession>
<feature type="non-terminal residue" evidence="3">
    <location>
        <position position="1"/>
    </location>
</feature>